<dbReference type="Proteomes" id="UP000269331">
    <property type="component" value="Chromosome"/>
</dbReference>
<evidence type="ECO:0000313" key="2">
    <source>
        <dbReference type="Proteomes" id="UP000269331"/>
    </source>
</evidence>
<sequence>MYQAFFTCLSKLLSPKKFHQVPDFFEILGGIEWHICTIVFSEF</sequence>
<proteinExistence type="predicted"/>
<protein>
    <submittedName>
        <fullName evidence="1">Uncharacterized protein</fullName>
    </submittedName>
</protein>
<gene>
    <name evidence="1" type="ORF">SR187_6700</name>
</gene>
<dbReference type="AlphaFoldDB" id="A0A2Z5TRE7"/>
<name>A0A2Z5TRE7_9STRE</name>
<dbReference type="EMBL" id="AP018400">
    <property type="protein sequence ID" value="BBA92945.1"/>
    <property type="molecule type" value="Genomic_DNA"/>
</dbReference>
<organism evidence="1 2">
    <name type="scientific">Streptococcus ruminantium</name>
    <dbReference type="NCBI Taxonomy" id="1917441"/>
    <lineage>
        <taxon>Bacteria</taxon>
        <taxon>Bacillati</taxon>
        <taxon>Bacillota</taxon>
        <taxon>Bacilli</taxon>
        <taxon>Lactobacillales</taxon>
        <taxon>Streptococcaceae</taxon>
        <taxon>Streptococcus</taxon>
    </lineage>
</organism>
<accession>A0A2Z5TRE7</accession>
<evidence type="ECO:0000313" key="1">
    <source>
        <dbReference type="EMBL" id="BBA92945.1"/>
    </source>
</evidence>
<reference evidence="1 2" key="1">
    <citation type="journal article" date="2018" name="Genome Biol. Evol.">
        <title>Complete Genome Sequence of Streptococcus ruminantium sp. nov. GUT-187T (=DSM 104980T =JCM 31869T), the Type Strain of S. ruminantium, and Comparison with Genome Sequences of Streptococcus suis Strains.</title>
        <authorList>
            <person name="Tohya M."/>
            <person name="Sekizaki T."/>
            <person name="Miyoshi-Akiyama T."/>
        </authorList>
    </citation>
    <scope>NUCLEOTIDE SEQUENCE [LARGE SCALE GENOMIC DNA]</scope>
    <source>
        <strain evidence="1 2">GUT187T</strain>
    </source>
</reference>
<dbReference type="KEGG" id="srq:SR187_6700"/>